<gene>
    <name evidence="2" type="ORF">SETTUDRAFT_166557</name>
</gene>
<evidence type="ECO:0000313" key="2">
    <source>
        <dbReference type="EMBL" id="EOA90574.1"/>
    </source>
</evidence>
<dbReference type="GeneID" id="19399841"/>
<organism evidence="2 3">
    <name type="scientific">Exserohilum turcicum (strain 28A)</name>
    <name type="common">Northern leaf blight fungus</name>
    <name type="synonym">Setosphaeria turcica</name>
    <dbReference type="NCBI Taxonomy" id="671987"/>
    <lineage>
        <taxon>Eukaryota</taxon>
        <taxon>Fungi</taxon>
        <taxon>Dikarya</taxon>
        <taxon>Ascomycota</taxon>
        <taxon>Pezizomycotina</taxon>
        <taxon>Dothideomycetes</taxon>
        <taxon>Pleosporomycetidae</taxon>
        <taxon>Pleosporales</taxon>
        <taxon>Pleosporineae</taxon>
        <taxon>Pleosporaceae</taxon>
        <taxon>Exserohilum</taxon>
    </lineage>
</organism>
<feature type="compositionally biased region" description="Pro residues" evidence="1">
    <location>
        <begin position="1"/>
        <end position="12"/>
    </location>
</feature>
<dbReference type="Proteomes" id="UP000016935">
    <property type="component" value="Unassembled WGS sequence"/>
</dbReference>
<dbReference type="EMBL" id="KB908482">
    <property type="protein sequence ID" value="EOA90574.1"/>
    <property type="molecule type" value="Genomic_DNA"/>
</dbReference>
<dbReference type="AlphaFoldDB" id="R0KNE0"/>
<dbReference type="RefSeq" id="XP_008021382.1">
    <property type="nucleotide sequence ID" value="XM_008023191.1"/>
</dbReference>
<accession>R0KNE0</accession>
<dbReference type="HOGENOM" id="CLU_2489541_0_0_1"/>
<feature type="non-terminal residue" evidence="2">
    <location>
        <position position="87"/>
    </location>
</feature>
<evidence type="ECO:0000256" key="1">
    <source>
        <dbReference type="SAM" id="MobiDB-lite"/>
    </source>
</evidence>
<sequence>MLLPMPNGPAPFRPARDGEKHPHTQTHKRQALAACRARTRVRGKRGCSSPRPNVRRHLVRFVPKAFMRNDARQQQPESGAAGGWAVV</sequence>
<reference evidence="2 3" key="2">
    <citation type="journal article" date="2013" name="PLoS Genet.">
        <title>Comparative genome structure, secondary metabolite, and effector coding capacity across Cochliobolus pathogens.</title>
        <authorList>
            <person name="Condon B.J."/>
            <person name="Leng Y."/>
            <person name="Wu D."/>
            <person name="Bushley K.E."/>
            <person name="Ohm R.A."/>
            <person name="Otillar R."/>
            <person name="Martin J."/>
            <person name="Schackwitz W."/>
            <person name="Grimwood J."/>
            <person name="MohdZainudin N."/>
            <person name="Xue C."/>
            <person name="Wang R."/>
            <person name="Manning V.A."/>
            <person name="Dhillon B."/>
            <person name="Tu Z.J."/>
            <person name="Steffenson B.J."/>
            <person name="Salamov A."/>
            <person name="Sun H."/>
            <person name="Lowry S."/>
            <person name="LaButti K."/>
            <person name="Han J."/>
            <person name="Copeland A."/>
            <person name="Lindquist E."/>
            <person name="Barry K."/>
            <person name="Schmutz J."/>
            <person name="Baker S.E."/>
            <person name="Ciuffetti L.M."/>
            <person name="Grigoriev I.V."/>
            <person name="Zhong S."/>
            <person name="Turgeon B.G."/>
        </authorList>
    </citation>
    <scope>NUCLEOTIDE SEQUENCE [LARGE SCALE GENOMIC DNA]</scope>
    <source>
        <strain evidence="3">28A</strain>
    </source>
</reference>
<name>R0KNE0_EXST2</name>
<feature type="region of interest" description="Disordered" evidence="1">
    <location>
        <begin position="66"/>
        <end position="87"/>
    </location>
</feature>
<proteinExistence type="predicted"/>
<evidence type="ECO:0000313" key="3">
    <source>
        <dbReference type="Proteomes" id="UP000016935"/>
    </source>
</evidence>
<keyword evidence="3" id="KW-1185">Reference proteome</keyword>
<feature type="region of interest" description="Disordered" evidence="1">
    <location>
        <begin position="1"/>
        <end position="54"/>
    </location>
</feature>
<reference evidence="2 3" key="1">
    <citation type="journal article" date="2012" name="PLoS Pathog.">
        <title>Diverse lifestyles and strategies of plant pathogenesis encoded in the genomes of eighteen Dothideomycetes fungi.</title>
        <authorList>
            <person name="Ohm R.A."/>
            <person name="Feau N."/>
            <person name="Henrissat B."/>
            <person name="Schoch C.L."/>
            <person name="Horwitz B.A."/>
            <person name="Barry K.W."/>
            <person name="Condon B.J."/>
            <person name="Copeland A.C."/>
            <person name="Dhillon B."/>
            <person name="Glaser F."/>
            <person name="Hesse C.N."/>
            <person name="Kosti I."/>
            <person name="LaButti K."/>
            <person name="Lindquist E.A."/>
            <person name="Lucas S."/>
            <person name="Salamov A.A."/>
            <person name="Bradshaw R.E."/>
            <person name="Ciuffetti L."/>
            <person name="Hamelin R.C."/>
            <person name="Kema G.H.J."/>
            <person name="Lawrence C."/>
            <person name="Scott J.A."/>
            <person name="Spatafora J.W."/>
            <person name="Turgeon B.G."/>
            <person name="de Wit P.J.G.M."/>
            <person name="Zhong S."/>
            <person name="Goodwin S.B."/>
            <person name="Grigoriev I.V."/>
        </authorList>
    </citation>
    <scope>NUCLEOTIDE SEQUENCE [LARGE SCALE GENOMIC DNA]</scope>
    <source>
        <strain evidence="3">28A</strain>
    </source>
</reference>
<protein>
    <submittedName>
        <fullName evidence="2">Uncharacterized protein</fullName>
    </submittedName>
</protein>